<organism evidence="2 3">
    <name type="scientific">Trifolium medium</name>
    <dbReference type="NCBI Taxonomy" id="97028"/>
    <lineage>
        <taxon>Eukaryota</taxon>
        <taxon>Viridiplantae</taxon>
        <taxon>Streptophyta</taxon>
        <taxon>Embryophyta</taxon>
        <taxon>Tracheophyta</taxon>
        <taxon>Spermatophyta</taxon>
        <taxon>Magnoliopsida</taxon>
        <taxon>eudicotyledons</taxon>
        <taxon>Gunneridae</taxon>
        <taxon>Pentapetalae</taxon>
        <taxon>rosids</taxon>
        <taxon>fabids</taxon>
        <taxon>Fabales</taxon>
        <taxon>Fabaceae</taxon>
        <taxon>Papilionoideae</taxon>
        <taxon>50 kb inversion clade</taxon>
        <taxon>NPAAA clade</taxon>
        <taxon>Hologalegina</taxon>
        <taxon>IRL clade</taxon>
        <taxon>Trifolieae</taxon>
        <taxon>Trifolium</taxon>
    </lineage>
</organism>
<dbReference type="PANTHER" id="PTHR34427:SF5">
    <property type="entry name" value="DUF4283 DOMAIN-CONTAINING PROTEIN"/>
    <property type="match status" value="1"/>
</dbReference>
<evidence type="ECO:0000313" key="3">
    <source>
        <dbReference type="Proteomes" id="UP000265520"/>
    </source>
</evidence>
<reference evidence="2 3" key="1">
    <citation type="journal article" date="2018" name="Front. Plant Sci.">
        <title>Red Clover (Trifolium pratense) and Zigzag Clover (T. medium) - A Picture of Genomic Similarities and Differences.</title>
        <authorList>
            <person name="Dluhosova J."/>
            <person name="Istvanek J."/>
            <person name="Nedelnik J."/>
            <person name="Repkova J."/>
        </authorList>
    </citation>
    <scope>NUCLEOTIDE SEQUENCE [LARGE SCALE GENOMIC DNA]</scope>
    <source>
        <strain evidence="3">cv. 10/8</strain>
        <tissue evidence="2">Leaf</tissue>
    </source>
</reference>
<name>A0A392Q730_9FABA</name>
<evidence type="ECO:0000313" key="2">
    <source>
        <dbReference type="EMBL" id="MCI19629.1"/>
    </source>
</evidence>
<dbReference type="EMBL" id="LXQA010115760">
    <property type="protein sequence ID" value="MCI19629.1"/>
    <property type="molecule type" value="Genomic_DNA"/>
</dbReference>
<protein>
    <submittedName>
        <fullName evidence="2">Uncharacterized protein</fullName>
    </submittedName>
</protein>
<keyword evidence="3" id="KW-1185">Reference proteome</keyword>
<feature type="non-terminal residue" evidence="2">
    <location>
        <position position="194"/>
    </location>
</feature>
<feature type="compositionally biased region" description="Basic and acidic residues" evidence="1">
    <location>
        <begin position="185"/>
        <end position="194"/>
    </location>
</feature>
<sequence>MDFQSFRDHLIAEKNHDVDAIYMGGNLVLLQSLCEGELSTVMAGNKGRWEKCFHKVIPWKPSLVAESREIWIQIHGLPLHVWEESSFKMIAGRFGVFLDFDEATIEKQRLDVARVKLRTVRRGMIDIVLQLSVLSVLYDVWVVEERCSCLEGERCEEVEGGSSSGRVSSNSDAVGWQGDDGDLFSDGRSDSDKS</sequence>
<feature type="region of interest" description="Disordered" evidence="1">
    <location>
        <begin position="157"/>
        <end position="194"/>
    </location>
</feature>
<proteinExistence type="predicted"/>
<accession>A0A392Q730</accession>
<dbReference type="AlphaFoldDB" id="A0A392Q730"/>
<feature type="compositionally biased region" description="Low complexity" evidence="1">
    <location>
        <begin position="160"/>
        <end position="169"/>
    </location>
</feature>
<dbReference type="PANTHER" id="PTHR34427">
    <property type="entry name" value="DUF4283 DOMAIN PROTEIN"/>
    <property type="match status" value="1"/>
</dbReference>
<dbReference type="Proteomes" id="UP000265520">
    <property type="component" value="Unassembled WGS sequence"/>
</dbReference>
<comment type="caution">
    <text evidence="2">The sequence shown here is derived from an EMBL/GenBank/DDBJ whole genome shotgun (WGS) entry which is preliminary data.</text>
</comment>
<evidence type="ECO:0000256" key="1">
    <source>
        <dbReference type="SAM" id="MobiDB-lite"/>
    </source>
</evidence>